<evidence type="ECO:0000313" key="3">
    <source>
        <dbReference type="EMBL" id="KAF5457991.1"/>
    </source>
</evidence>
<evidence type="ECO:0000256" key="1">
    <source>
        <dbReference type="SAM" id="MobiDB-lite"/>
    </source>
</evidence>
<name>A0A833X4H4_JUGRE</name>
<reference evidence="3" key="1">
    <citation type="submission" date="2015-10" db="EMBL/GenBank/DDBJ databases">
        <authorList>
            <person name="Martinez-Garcia P.J."/>
            <person name="Crepeau M.W."/>
            <person name="Puiu D."/>
            <person name="Gonzalez-Ibeas D."/>
            <person name="Whalen J."/>
            <person name="Stevens K."/>
            <person name="Paul R."/>
            <person name="Butterfield T."/>
            <person name="Britton M."/>
            <person name="Reagan R."/>
            <person name="Chakraborty S."/>
            <person name="Walawage S.L."/>
            <person name="Vasquez-Gross H.A."/>
            <person name="Cardeno C."/>
            <person name="Famula R."/>
            <person name="Pratt K."/>
            <person name="Kuruganti S."/>
            <person name="Aradhya M.K."/>
            <person name="Leslie C.A."/>
            <person name="Dandekar A.M."/>
            <person name="Salzberg S.L."/>
            <person name="Wegrzyn J.L."/>
            <person name="Langley C.H."/>
            <person name="Neale D.B."/>
        </authorList>
    </citation>
    <scope>NUCLEOTIDE SEQUENCE</scope>
    <source>
        <tissue evidence="3">Leaves</tissue>
    </source>
</reference>
<comment type="caution">
    <text evidence="3">The sequence shown here is derived from an EMBL/GenBank/DDBJ whole genome shotgun (WGS) entry which is preliminary data.</text>
</comment>
<evidence type="ECO:0000256" key="2">
    <source>
        <dbReference type="SAM" id="SignalP"/>
    </source>
</evidence>
<feature type="region of interest" description="Disordered" evidence="1">
    <location>
        <begin position="30"/>
        <end position="104"/>
    </location>
</feature>
<gene>
    <name evidence="3" type="ORF">F2P56_022059</name>
</gene>
<proteinExistence type="predicted"/>
<dbReference type="Gramene" id="Jr10_10540_p2">
    <property type="protein sequence ID" value="cds.Jr10_10540_p2"/>
    <property type="gene ID" value="Jr10_10540"/>
</dbReference>
<sequence length="104" mass="11077">MASLTTACLLALLLTASLSLPMEITAVRFPSPQHGIPAPPKKLSIPSPSPLPTIFSPPQPHHKSQPPPKCDDETPPPPPPPHRSGSKRALPPGKMYYLPPFPGI</sequence>
<feature type="compositionally biased region" description="Pro residues" evidence="1">
    <location>
        <begin position="47"/>
        <end position="59"/>
    </location>
</feature>
<feature type="chain" id="PRO_5032558631" description="Extensin-like" evidence="2">
    <location>
        <begin position="20"/>
        <end position="104"/>
    </location>
</feature>
<evidence type="ECO:0008006" key="5">
    <source>
        <dbReference type="Google" id="ProtNLM"/>
    </source>
</evidence>
<dbReference type="AlphaFoldDB" id="A0A833X4H4"/>
<organism evidence="3 4">
    <name type="scientific">Juglans regia</name>
    <name type="common">English walnut</name>
    <dbReference type="NCBI Taxonomy" id="51240"/>
    <lineage>
        <taxon>Eukaryota</taxon>
        <taxon>Viridiplantae</taxon>
        <taxon>Streptophyta</taxon>
        <taxon>Embryophyta</taxon>
        <taxon>Tracheophyta</taxon>
        <taxon>Spermatophyta</taxon>
        <taxon>Magnoliopsida</taxon>
        <taxon>eudicotyledons</taxon>
        <taxon>Gunneridae</taxon>
        <taxon>Pentapetalae</taxon>
        <taxon>rosids</taxon>
        <taxon>fabids</taxon>
        <taxon>Fagales</taxon>
        <taxon>Juglandaceae</taxon>
        <taxon>Juglans</taxon>
    </lineage>
</organism>
<keyword evidence="2" id="KW-0732">Signal</keyword>
<reference evidence="3" key="2">
    <citation type="submission" date="2020-03" db="EMBL/GenBank/DDBJ databases">
        <title>Walnut 2.0.</title>
        <authorList>
            <person name="Marrano A."/>
            <person name="Britton M."/>
            <person name="Zimin A.V."/>
            <person name="Zaini P.A."/>
            <person name="Workman R."/>
            <person name="Puiu D."/>
            <person name="Bianco L."/>
            <person name="Allen B.J."/>
            <person name="Troggio M."/>
            <person name="Leslie C.A."/>
            <person name="Timp W."/>
            <person name="Dendekar A."/>
            <person name="Salzberg S.L."/>
            <person name="Neale D.B."/>
        </authorList>
    </citation>
    <scope>NUCLEOTIDE SEQUENCE</scope>
    <source>
        <tissue evidence="3">Leaves</tissue>
    </source>
</reference>
<feature type="signal peptide" evidence="2">
    <location>
        <begin position="1"/>
        <end position="19"/>
    </location>
</feature>
<accession>A0A833X4H4</accession>
<evidence type="ECO:0000313" key="4">
    <source>
        <dbReference type="Proteomes" id="UP000619265"/>
    </source>
</evidence>
<dbReference type="Proteomes" id="UP000619265">
    <property type="component" value="Unassembled WGS sequence"/>
</dbReference>
<protein>
    <recommendedName>
        <fullName evidence="5">Extensin-like</fullName>
    </recommendedName>
</protein>
<dbReference type="EMBL" id="LIHL02000010">
    <property type="protein sequence ID" value="KAF5457991.1"/>
    <property type="molecule type" value="Genomic_DNA"/>
</dbReference>